<accession>A0AAP0P0L3</accession>
<evidence type="ECO:0000313" key="2">
    <source>
        <dbReference type="Proteomes" id="UP001419268"/>
    </source>
</evidence>
<gene>
    <name evidence="1" type="ORF">Scep_014510</name>
</gene>
<protein>
    <submittedName>
        <fullName evidence="1">Uncharacterized protein</fullName>
    </submittedName>
</protein>
<comment type="caution">
    <text evidence="1">The sequence shown here is derived from an EMBL/GenBank/DDBJ whole genome shotgun (WGS) entry which is preliminary data.</text>
</comment>
<proteinExistence type="predicted"/>
<keyword evidence="2" id="KW-1185">Reference proteome</keyword>
<name>A0AAP0P0L3_9MAGN</name>
<organism evidence="1 2">
    <name type="scientific">Stephania cephalantha</name>
    <dbReference type="NCBI Taxonomy" id="152367"/>
    <lineage>
        <taxon>Eukaryota</taxon>
        <taxon>Viridiplantae</taxon>
        <taxon>Streptophyta</taxon>
        <taxon>Embryophyta</taxon>
        <taxon>Tracheophyta</taxon>
        <taxon>Spermatophyta</taxon>
        <taxon>Magnoliopsida</taxon>
        <taxon>Ranunculales</taxon>
        <taxon>Menispermaceae</taxon>
        <taxon>Menispermoideae</taxon>
        <taxon>Cissampelideae</taxon>
        <taxon>Stephania</taxon>
    </lineage>
</organism>
<sequence>MVRPHRPLVLRTNHASLVDSLRLLILQAYSSPLAGAKGVTQVENYWSETTEGLELLQIEPKIVIAQDEDEENEMKIEVISERPEEPYKESKVDQSLVLVKPPTVPFIFVRPYMEEKERSWIFYTADTFVLDDHDATDSFVLEVPNELPIMK</sequence>
<dbReference type="EMBL" id="JBBNAG010000006">
    <property type="protein sequence ID" value="KAK9125664.1"/>
    <property type="molecule type" value="Genomic_DNA"/>
</dbReference>
<evidence type="ECO:0000313" key="1">
    <source>
        <dbReference type="EMBL" id="KAK9125664.1"/>
    </source>
</evidence>
<reference evidence="1 2" key="1">
    <citation type="submission" date="2024-01" db="EMBL/GenBank/DDBJ databases">
        <title>Genome assemblies of Stephania.</title>
        <authorList>
            <person name="Yang L."/>
        </authorList>
    </citation>
    <scope>NUCLEOTIDE SEQUENCE [LARGE SCALE GENOMIC DNA]</scope>
    <source>
        <strain evidence="1">JXDWG</strain>
        <tissue evidence="1">Leaf</tissue>
    </source>
</reference>
<dbReference type="Proteomes" id="UP001419268">
    <property type="component" value="Unassembled WGS sequence"/>
</dbReference>
<dbReference type="AlphaFoldDB" id="A0AAP0P0L3"/>